<dbReference type="Pfam" id="PF00069">
    <property type="entry name" value="Pkinase"/>
    <property type="match status" value="1"/>
</dbReference>
<dbReference type="Proteomes" id="UP000053237">
    <property type="component" value="Unassembled WGS sequence"/>
</dbReference>
<dbReference type="Gene3D" id="1.10.510.10">
    <property type="entry name" value="Transferase(Phosphotransferase) domain 1"/>
    <property type="match status" value="1"/>
</dbReference>
<organism evidence="5 6">
    <name type="scientific">Albugo candida</name>
    <dbReference type="NCBI Taxonomy" id="65357"/>
    <lineage>
        <taxon>Eukaryota</taxon>
        <taxon>Sar</taxon>
        <taxon>Stramenopiles</taxon>
        <taxon>Oomycota</taxon>
        <taxon>Peronosporomycetes</taxon>
        <taxon>Albuginales</taxon>
        <taxon>Albuginaceae</taxon>
        <taxon>Albugo</taxon>
    </lineage>
</organism>
<comment type="caution">
    <text evidence="5">The sequence shown here is derived from an EMBL/GenBank/DDBJ whole genome shotgun (WGS) entry which is preliminary data.</text>
</comment>
<dbReference type="AlphaFoldDB" id="A0A024FU51"/>
<evidence type="ECO:0000313" key="6">
    <source>
        <dbReference type="Proteomes" id="UP000053237"/>
    </source>
</evidence>
<evidence type="ECO:0000259" key="4">
    <source>
        <dbReference type="PROSITE" id="PS50011"/>
    </source>
</evidence>
<dbReference type="OrthoDB" id="65548at2759"/>
<dbReference type="InterPro" id="IPR051931">
    <property type="entry name" value="PAK3-like"/>
</dbReference>
<keyword evidence="6" id="KW-1185">Reference proteome</keyword>
<dbReference type="InParanoid" id="A0A024FU51"/>
<dbReference type="PROSITE" id="PS00107">
    <property type="entry name" value="PROTEIN_KINASE_ATP"/>
    <property type="match status" value="1"/>
</dbReference>
<protein>
    <recommendedName>
        <fullName evidence="4">Protein kinase domain-containing protein</fullName>
    </recommendedName>
</protein>
<dbReference type="SUPFAM" id="SSF56112">
    <property type="entry name" value="Protein kinase-like (PK-like)"/>
    <property type="match status" value="1"/>
</dbReference>
<dbReference type="InterPro" id="IPR017441">
    <property type="entry name" value="Protein_kinase_ATP_BS"/>
</dbReference>
<evidence type="ECO:0000256" key="2">
    <source>
        <dbReference type="ARBA" id="ARBA00022840"/>
    </source>
</evidence>
<name>A0A024FU51_9STRA</name>
<gene>
    <name evidence="5" type="ORF">BN9_100440</name>
</gene>
<dbReference type="PANTHER" id="PTHR45832">
    <property type="entry name" value="SERINE/THREONINE-PROTEIN KINASE SAMKA-RELATED-RELATED"/>
    <property type="match status" value="1"/>
</dbReference>
<dbReference type="GO" id="GO:0005524">
    <property type="term" value="F:ATP binding"/>
    <property type="evidence" value="ECO:0007669"/>
    <property type="project" value="UniProtKB-UniRule"/>
</dbReference>
<dbReference type="Gene3D" id="3.30.200.20">
    <property type="entry name" value="Phosphorylase Kinase, domain 1"/>
    <property type="match status" value="1"/>
</dbReference>
<dbReference type="EMBL" id="CAIX01000251">
    <property type="protein sequence ID" value="CCI10447.1"/>
    <property type="molecule type" value="Genomic_DNA"/>
</dbReference>
<feature type="binding site" evidence="3">
    <location>
        <position position="176"/>
    </location>
    <ligand>
        <name>ATP</name>
        <dbReference type="ChEBI" id="CHEBI:30616"/>
    </ligand>
</feature>
<dbReference type="GO" id="GO:0004672">
    <property type="term" value="F:protein kinase activity"/>
    <property type="evidence" value="ECO:0007669"/>
    <property type="project" value="InterPro"/>
</dbReference>
<accession>A0A024FU51</accession>
<dbReference type="InterPro" id="IPR000719">
    <property type="entry name" value="Prot_kinase_dom"/>
</dbReference>
<evidence type="ECO:0000313" key="5">
    <source>
        <dbReference type="EMBL" id="CCI10447.1"/>
    </source>
</evidence>
<dbReference type="PANTHER" id="PTHR45832:SF6">
    <property type="entry name" value="PROTEIN KINASE DOMAIN-CONTAINING PROTEIN"/>
    <property type="match status" value="1"/>
</dbReference>
<dbReference type="InterPro" id="IPR011009">
    <property type="entry name" value="Kinase-like_dom_sf"/>
</dbReference>
<proteinExistence type="predicted"/>
<sequence>MSSLQSRTKVHSRINPSNEALVGATSKYELTSKKAVIPLHNKKNVRLQLDMTEPRPQDIPCHWQEDPIIAKLDDYNSAQRKSDFYVSCATTVAQVVDLVATTGIRDKEITHTVPRKVNLTCERRLGQDTHFEDGVIFDGPAEIGNDTKRISDLGRGAGGFVSLALYLPLLKLVAVKEITIRNAQEREMVKNELHALHLNLSHMDAITFKSRVQKYMHFGRELGTYRSEEDKSPFLVSFYGAYLTPSRSSISIVMDYMDMGSVQNMLDGPNGFTLSEDLVRHVAFCCVHALHSMHSKS</sequence>
<keyword evidence="2 3" id="KW-0067">ATP-binding</keyword>
<dbReference type="STRING" id="65357.A0A024FU51"/>
<dbReference type="PROSITE" id="PS50011">
    <property type="entry name" value="PROTEIN_KINASE_DOM"/>
    <property type="match status" value="1"/>
</dbReference>
<evidence type="ECO:0000256" key="1">
    <source>
        <dbReference type="ARBA" id="ARBA00022741"/>
    </source>
</evidence>
<reference evidence="5 6" key="1">
    <citation type="submission" date="2012-05" db="EMBL/GenBank/DDBJ databases">
        <title>Recombination and specialization in a pathogen metapopulation.</title>
        <authorList>
            <person name="Gardiner A."/>
            <person name="Kemen E."/>
            <person name="Schultz-Larsen T."/>
            <person name="MacLean D."/>
            <person name="Van Oosterhout C."/>
            <person name="Jones J.D.G."/>
        </authorList>
    </citation>
    <scope>NUCLEOTIDE SEQUENCE [LARGE SCALE GENOMIC DNA]</scope>
    <source>
        <strain evidence="5 6">Ac Nc2</strain>
    </source>
</reference>
<evidence type="ECO:0000256" key="3">
    <source>
        <dbReference type="PROSITE-ProRule" id="PRU10141"/>
    </source>
</evidence>
<keyword evidence="1 3" id="KW-0547">Nucleotide-binding</keyword>
<feature type="domain" description="Protein kinase" evidence="4">
    <location>
        <begin position="147"/>
        <end position="297"/>
    </location>
</feature>